<evidence type="ECO:0000256" key="7">
    <source>
        <dbReference type="ARBA" id="ARBA00047473"/>
    </source>
</evidence>
<dbReference type="GO" id="GO:0051287">
    <property type="term" value="F:NAD binding"/>
    <property type="evidence" value="ECO:0007669"/>
    <property type="project" value="InterPro"/>
</dbReference>
<evidence type="ECO:0000256" key="8">
    <source>
        <dbReference type="PIRNR" id="PIRNR000124"/>
    </source>
</evidence>
<evidence type="ECO:0000259" key="13">
    <source>
        <dbReference type="SMART" id="SM00984"/>
    </source>
</evidence>
<feature type="transmembrane region" description="Helical" evidence="12">
    <location>
        <begin position="7"/>
        <end position="26"/>
    </location>
</feature>
<dbReference type="Proteomes" id="UP000515703">
    <property type="component" value="Chromosome"/>
</dbReference>
<feature type="binding site" evidence="11">
    <location>
        <position position="33"/>
    </location>
    <ligand>
        <name>NAD(+)</name>
        <dbReference type="ChEBI" id="CHEBI:57540"/>
    </ligand>
</feature>
<keyword evidence="12" id="KW-0812">Transmembrane</keyword>
<evidence type="ECO:0000256" key="11">
    <source>
        <dbReference type="PIRSR" id="PIRSR500134-3"/>
    </source>
</evidence>
<keyword evidence="15" id="KW-1185">Reference proteome</keyword>
<dbReference type="Pfam" id="PF03720">
    <property type="entry name" value="UDPG_MGDP_dh_C"/>
    <property type="match status" value="1"/>
</dbReference>
<dbReference type="SUPFAM" id="SSF52413">
    <property type="entry name" value="UDP-glucose/GDP-mannose dehydrogenase C-terminal domain"/>
    <property type="match status" value="1"/>
</dbReference>
<dbReference type="KEGG" id="acht:bsdcttw_45170"/>
<evidence type="ECO:0000256" key="6">
    <source>
        <dbReference type="ARBA" id="ARBA00023027"/>
    </source>
</evidence>
<dbReference type="InterPro" id="IPR008927">
    <property type="entry name" value="6-PGluconate_DH-like_C_sf"/>
</dbReference>
<feature type="binding site" evidence="11">
    <location>
        <position position="122"/>
    </location>
    <ligand>
        <name>NAD(+)</name>
        <dbReference type="ChEBI" id="CHEBI:57540"/>
    </ligand>
</feature>
<evidence type="ECO:0000256" key="1">
    <source>
        <dbReference type="ARBA" id="ARBA00004701"/>
    </source>
</evidence>
<keyword evidence="12" id="KW-0472">Membrane</keyword>
<dbReference type="SUPFAM" id="SSF51735">
    <property type="entry name" value="NAD(P)-binding Rossmann-fold domains"/>
    <property type="match status" value="1"/>
</dbReference>
<keyword evidence="6 8" id="KW-0520">NAD</keyword>
<comment type="similarity">
    <text evidence="2 8">Belongs to the UDP-glucose/GDP-mannose dehydrogenase family.</text>
</comment>
<evidence type="ECO:0000256" key="3">
    <source>
        <dbReference type="ARBA" id="ARBA00012954"/>
    </source>
</evidence>
<evidence type="ECO:0000313" key="15">
    <source>
        <dbReference type="Proteomes" id="UP000515703"/>
    </source>
</evidence>
<dbReference type="NCBIfam" id="TIGR03026">
    <property type="entry name" value="NDP-sugDHase"/>
    <property type="match status" value="1"/>
</dbReference>
<gene>
    <name evidence="14" type="primary">ugd</name>
    <name evidence="14" type="ORF">bsdcttw_45170</name>
</gene>
<evidence type="ECO:0000256" key="2">
    <source>
        <dbReference type="ARBA" id="ARBA00006601"/>
    </source>
</evidence>
<reference evidence="14 15" key="1">
    <citation type="submission" date="2020-08" db="EMBL/GenBank/DDBJ databases">
        <title>Draft genome sequencing of an Anaerocolumna strain isolated from anoxic soil subjected to BSD treatment.</title>
        <authorList>
            <person name="Uek A."/>
            <person name="Tonouchi A."/>
        </authorList>
    </citation>
    <scope>NUCLEOTIDE SEQUENCE [LARGE SCALE GENOMIC DNA]</scope>
    <source>
        <strain evidence="14 15">CTTW</strain>
    </source>
</reference>
<feature type="binding site" evidence="10">
    <location>
        <position position="330"/>
    </location>
    <ligand>
        <name>substrate</name>
    </ligand>
</feature>
<dbReference type="AlphaFoldDB" id="A0A7M3SA59"/>
<reference evidence="14 15" key="2">
    <citation type="submission" date="2020-08" db="EMBL/GenBank/DDBJ databases">
        <authorList>
            <person name="Ueki A."/>
            <person name="Tonouchi A."/>
        </authorList>
    </citation>
    <scope>NUCLEOTIDE SEQUENCE [LARGE SCALE GENOMIC DNA]</scope>
    <source>
        <strain evidence="14 15">CTTW</strain>
    </source>
</reference>
<evidence type="ECO:0000256" key="4">
    <source>
        <dbReference type="ARBA" id="ARBA00015132"/>
    </source>
</evidence>
<evidence type="ECO:0000256" key="12">
    <source>
        <dbReference type="SAM" id="Phobius"/>
    </source>
</evidence>
<dbReference type="PANTHER" id="PTHR43750">
    <property type="entry name" value="UDP-GLUCOSE 6-DEHYDROGENASE TUAD"/>
    <property type="match status" value="1"/>
</dbReference>
<dbReference type="InterPro" id="IPR014026">
    <property type="entry name" value="UDP-Glc/GDP-Man_DH_dimer"/>
</dbReference>
<comment type="pathway">
    <text evidence="1">Nucleotide-sugar biosynthesis; UDP-alpha-D-glucuronate biosynthesis; UDP-alpha-D-glucuronate from UDP-alpha-D-glucose: step 1/1.</text>
</comment>
<comment type="catalytic activity">
    <reaction evidence="7 8">
        <text>UDP-alpha-D-glucose + 2 NAD(+) + H2O = UDP-alpha-D-glucuronate + 2 NADH + 3 H(+)</text>
        <dbReference type="Rhea" id="RHEA:23596"/>
        <dbReference type="ChEBI" id="CHEBI:15377"/>
        <dbReference type="ChEBI" id="CHEBI:15378"/>
        <dbReference type="ChEBI" id="CHEBI:57540"/>
        <dbReference type="ChEBI" id="CHEBI:57945"/>
        <dbReference type="ChEBI" id="CHEBI:58052"/>
        <dbReference type="ChEBI" id="CHEBI:58885"/>
        <dbReference type="EC" id="1.1.1.22"/>
    </reaction>
</comment>
<feature type="binding site" evidence="10">
    <location>
        <position position="260"/>
    </location>
    <ligand>
        <name>substrate</name>
    </ligand>
</feature>
<proteinExistence type="inferred from homology"/>
<keyword evidence="5 8" id="KW-0560">Oxidoreductase</keyword>
<protein>
    <recommendedName>
        <fullName evidence="4 8">UDP-glucose 6-dehydrogenase</fullName>
        <ecNumber evidence="3 8">1.1.1.22</ecNumber>
    </recommendedName>
</protein>
<dbReference type="UniPathway" id="UPA00038">
    <property type="reaction ID" value="UER00491"/>
</dbReference>
<dbReference type="SUPFAM" id="SSF48179">
    <property type="entry name" value="6-phosphogluconate dehydrogenase C-terminal domain-like"/>
    <property type="match status" value="1"/>
</dbReference>
<dbReference type="InterPro" id="IPR001732">
    <property type="entry name" value="UDP-Glc/GDP-Man_DH_N"/>
</dbReference>
<dbReference type="InterPro" id="IPR036220">
    <property type="entry name" value="UDP-Glc/GDP-Man_DH_C_sf"/>
</dbReference>
<dbReference type="InterPro" id="IPR036291">
    <property type="entry name" value="NAD(P)-bd_dom_sf"/>
</dbReference>
<dbReference type="Pfam" id="PF00984">
    <property type="entry name" value="UDPG_MGDP_dh"/>
    <property type="match status" value="1"/>
</dbReference>
<organism evidence="14 15">
    <name type="scientific">Anaerocolumna chitinilytica</name>
    <dbReference type="NCBI Taxonomy" id="1727145"/>
    <lineage>
        <taxon>Bacteria</taxon>
        <taxon>Bacillati</taxon>
        <taxon>Bacillota</taxon>
        <taxon>Clostridia</taxon>
        <taxon>Lachnospirales</taxon>
        <taxon>Lachnospiraceae</taxon>
        <taxon>Anaerocolumna</taxon>
    </lineage>
</organism>
<dbReference type="RefSeq" id="WP_185257035.1">
    <property type="nucleotide sequence ID" value="NZ_AP023368.1"/>
</dbReference>
<feature type="binding site" evidence="11">
    <location>
        <position position="149"/>
    </location>
    <ligand>
        <name>NAD(+)</name>
        <dbReference type="ChEBI" id="CHEBI:57540"/>
    </ligand>
</feature>
<dbReference type="InterPro" id="IPR013328">
    <property type="entry name" value="6PGD_dom2"/>
</dbReference>
<dbReference type="PANTHER" id="PTHR43750:SF2">
    <property type="entry name" value="UDP-GLUCOSE 6-DEHYDROGENASE"/>
    <property type="match status" value="1"/>
</dbReference>
<evidence type="ECO:0000256" key="9">
    <source>
        <dbReference type="PIRSR" id="PIRSR500134-1"/>
    </source>
</evidence>
<dbReference type="InterPro" id="IPR014027">
    <property type="entry name" value="UDP-Glc/GDP-Man_DH_C"/>
</dbReference>
<dbReference type="EMBL" id="AP023368">
    <property type="protein sequence ID" value="BCK01477.1"/>
    <property type="molecule type" value="Genomic_DNA"/>
</dbReference>
<dbReference type="EC" id="1.1.1.22" evidence="3 8"/>
<feature type="binding site" evidence="11">
    <location>
        <position position="338"/>
    </location>
    <ligand>
        <name>NAD(+)</name>
        <dbReference type="ChEBI" id="CHEBI:57540"/>
    </ligand>
</feature>
<feature type="binding site" evidence="10">
    <location>
        <position position="207"/>
    </location>
    <ligand>
        <name>substrate</name>
    </ligand>
</feature>
<feature type="domain" description="UDP-glucose/GDP-mannose dehydrogenase C-terminal" evidence="13">
    <location>
        <begin position="324"/>
        <end position="410"/>
    </location>
</feature>
<feature type="binding site" evidence="10">
    <location>
        <begin position="252"/>
        <end position="256"/>
    </location>
    <ligand>
        <name>substrate</name>
    </ligand>
</feature>
<dbReference type="Gene3D" id="3.40.50.720">
    <property type="entry name" value="NAD(P)-binding Rossmann-like Domain"/>
    <property type="match status" value="2"/>
</dbReference>
<evidence type="ECO:0000256" key="10">
    <source>
        <dbReference type="PIRSR" id="PIRSR500134-2"/>
    </source>
</evidence>
<dbReference type="GO" id="GO:0006065">
    <property type="term" value="P:UDP-glucuronate biosynthetic process"/>
    <property type="evidence" value="ECO:0007669"/>
    <property type="project" value="UniProtKB-UniPathway"/>
</dbReference>
<name>A0A7M3SA59_9FIRM</name>
<sequence>MKNEYKIAVAGIGYVGLANAILLAQYHKVIAVDINESKVNMINQRKSPIVDYEIEQYLENHTLNLVATKDSIVAYKDVDYVIIATPTNFSSELNCFDTTSIEKVIDLVIKTNPEATIIIKSTVPIGYTESICKRFNSNNIIFSPEFLREGHALYDNLYPSRIIMGGCWIDSNLKENAYNFTKIYKYCTIKKNIPILYVNPSEAEAIKLFANTYLALRVSFYNELDTYAEMKNLNTKQIIRGMGLDPRIGEHYNNPSFGYGGYCLPKDTKQLLANYDGVPENLIKAIVQSNYTRKKFISEKILKLSHFSINSKDKDFGNAKPVIGFYRLIMKANSDNFRESSVIDIIESIERQVDIVIYEPECKDKMFHGNKVINNLVKFKSMSNLIVANRYSKELEDVWEKLYTRDIYISDLDDEQME</sequence>
<feature type="binding site" evidence="10">
    <location>
        <position position="331"/>
    </location>
    <ligand>
        <name>substrate</name>
    </ligand>
</feature>
<dbReference type="InterPro" id="IPR028357">
    <property type="entry name" value="UDPglc_DH_bac"/>
</dbReference>
<dbReference type="Gene3D" id="1.10.1040.10">
    <property type="entry name" value="N-(1-d-carboxylethyl)-l-norvaline Dehydrogenase, domain 2"/>
    <property type="match status" value="1"/>
</dbReference>
<feature type="active site" description="Nucleophile" evidence="9">
    <location>
        <position position="263"/>
    </location>
</feature>
<feature type="binding site" evidence="10">
    <location>
        <begin position="146"/>
        <end position="149"/>
    </location>
    <ligand>
        <name>substrate</name>
    </ligand>
</feature>
<keyword evidence="12" id="KW-1133">Transmembrane helix</keyword>
<dbReference type="InterPro" id="IPR017476">
    <property type="entry name" value="UDP-Glc/GDP-Man"/>
</dbReference>
<evidence type="ECO:0000256" key="5">
    <source>
        <dbReference type="ARBA" id="ARBA00023002"/>
    </source>
</evidence>
<dbReference type="Pfam" id="PF03721">
    <property type="entry name" value="UDPG_MGDP_dh_N"/>
    <property type="match status" value="1"/>
</dbReference>
<dbReference type="PIRSF" id="PIRSF500134">
    <property type="entry name" value="UDPglc_DH_bac"/>
    <property type="match status" value="1"/>
</dbReference>
<feature type="binding site" evidence="11">
    <location>
        <position position="87"/>
    </location>
    <ligand>
        <name>NAD(+)</name>
        <dbReference type="ChEBI" id="CHEBI:57540"/>
    </ligand>
</feature>
<feature type="binding site" evidence="11">
    <location>
        <position position="38"/>
    </location>
    <ligand>
        <name>NAD(+)</name>
        <dbReference type="ChEBI" id="CHEBI:57540"/>
    </ligand>
</feature>
<dbReference type="PIRSF" id="PIRSF000124">
    <property type="entry name" value="UDPglc_GDPman_dh"/>
    <property type="match status" value="1"/>
</dbReference>
<feature type="binding site" evidence="11">
    <location>
        <position position="266"/>
    </location>
    <ligand>
        <name>NAD(+)</name>
        <dbReference type="ChEBI" id="CHEBI:57540"/>
    </ligand>
</feature>
<dbReference type="SMART" id="SM00984">
    <property type="entry name" value="UDPG_MGDP_dh_C"/>
    <property type="match status" value="1"/>
</dbReference>
<dbReference type="GO" id="GO:0003979">
    <property type="term" value="F:UDP-glucose 6-dehydrogenase activity"/>
    <property type="evidence" value="ECO:0007669"/>
    <property type="project" value="UniProtKB-EC"/>
</dbReference>
<accession>A0A7M3SA59</accession>
<dbReference type="GO" id="GO:0000271">
    <property type="term" value="P:polysaccharide biosynthetic process"/>
    <property type="evidence" value="ECO:0007669"/>
    <property type="project" value="InterPro"/>
</dbReference>
<evidence type="ECO:0000313" key="14">
    <source>
        <dbReference type="EMBL" id="BCK01477.1"/>
    </source>
</evidence>